<evidence type="ECO:0000256" key="1">
    <source>
        <dbReference type="SAM" id="Coils"/>
    </source>
</evidence>
<organism evidence="2 3">
    <name type="scientific">Prevotella amnii DNF00058</name>
    <dbReference type="NCBI Taxonomy" id="1401066"/>
    <lineage>
        <taxon>Bacteria</taxon>
        <taxon>Pseudomonadati</taxon>
        <taxon>Bacteroidota</taxon>
        <taxon>Bacteroidia</taxon>
        <taxon>Bacteroidales</taxon>
        <taxon>Prevotellaceae</taxon>
        <taxon>Prevotella</taxon>
    </lineage>
</organism>
<accession>A0A096D7E1</accession>
<dbReference type="OrthoDB" id="1067452at2"/>
<feature type="coiled-coil region" evidence="1">
    <location>
        <begin position="246"/>
        <end position="273"/>
    </location>
</feature>
<proteinExistence type="predicted"/>
<sequence length="296" mass="33776">MKNILVDIFKDFGTFSKYAPGVETNMDLNDLLSSGVTARKRVETIITAEVFNAIALNPDDALIESLRSAVANMTMASQLIFDSINRRKNHVDVYKYEIEGMKRSYMDNYYNAMDTIIQQLMSAEVNSGDTCSPAALWRKSRYYKIIDSCKIRTADEFDSIYPIDLSYFFFFRILPLQKETLDERLSAYYDRLTDDNRERIEPILTLALVKKTVAKSLRRFDILEFPPTIRNLFDDSHVSRSGKDEHDAAIDLADRLDLEAEELTANADTLLATDASVDFCSNSAYNCPDDKIIILP</sequence>
<comment type="caution">
    <text evidence="2">The sequence shown here is derived from an EMBL/GenBank/DDBJ whole genome shotgun (WGS) entry which is preliminary data.</text>
</comment>
<keyword evidence="1" id="KW-0175">Coiled coil</keyword>
<reference evidence="2 3" key="1">
    <citation type="submission" date="2014-07" db="EMBL/GenBank/DDBJ databases">
        <authorList>
            <person name="McCorrison J."/>
            <person name="Sanka R."/>
            <person name="Torralba M."/>
            <person name="Gillis M."/>
            <person name="Haft D.H."/>
            <person name="Methe B."/>
            <person name="Sutton G."/>
            <person name="Nelson K.E."/>
        </authorList>
    </citation>
    <scope>NUCLEOTIDE SEQUENCE [LARGE SCALE GENOMIC DNA]</scope>
    <source>
        <strain evidence="2 3">DNF00058</strain>
    </source>
</reference>
<protein>
    <submittedName>
        <fullName evidence="2">Uncharacterized protein</fullName>
    </submittedName>
</protein>
<keyword evidence="3" id="KW-1185">Reference proteome</keyword>
<name>A0A096D7E1_9BACT</name>
<evidence type="ECO:0000313" key="3">
    <source>
        <dbReference type="Proteomes" id="UP000029614"/>
    </source>
</evidence>
<gene>
    <name evidence="2" type="ORF">HMPREF9302_00865</name>
</gene>
<dbReference type="EMBL" id="JRNU01000001">
    <property type="protein sequence ID" value="KGF53469.1"/>
    <property type="molecule type" value="Genomic_DNA"/>
</dbReference>
<dbReference type="AlphaFoldDB" id="A0A096D7E1"/>
<dbReference type="RefSeq" id="WP_036853864.1">
    <property type="nucleotide sequence ID" value="NZ_JRNU01000001.1"/>
</dbReference>
<evidence type="ECO:0000313" key="2">
    <source>
        <dbReference type="EMBL" id="KGF53469.1"/>
    </source>
</evidence>
<dbReference type="Proteomes" id="UP000029614">
    <property type="component" value="Unassembled WGS sequence"/>
</dbReference>